<feature type="compositionally biased region" description="Low complexity" evidence="1">
    <location>
        <begin position="524"/>
        <end position="537"/>
    </location>
</feature>
<feature type="compositionally biased region" description="Pro residues" evidence="1">
    <location>
        <begin position="22"/>
        <end position="35"/>
    </location>
</feature>
<protein>
    <submittedName>
        <fullName evidence="3">FMN2 protein</fullName>
    </submittedName>
</protein>
<dbReference type="AlphaFoldDB" id="A0A812P9E2"/>
<dbReference type="InterPro" id="IPR015425">
    <property type="entry name" value="FH2_Formin"/>
</dbReference>
<dbReference type="PANTHER" id="PTHR45920:SF7">
    <property type="entry name" value="FORMIN-G"/>
    <property type="match status" value="1"/>
</dbReference>
<reference evidence="3" key="1">
    <citation type="submission" date="2021-02" db="EMBL/GenBank/DDBJ databases">
        <authorList>
            <person name="Dougan E. K."/>
            <person name="Rhodes N."/>
            <person name="Thang M."/>
            <person name="Chan C."/>
        </authorList>
    </citation>
    <scope>NUCLEOTIDE SEQUENCE</scope>
</reference>
<evidence type="ECO:0000313" key="3">
    <source>
        <dbReference type="EMBL" id="CAE7351032.1"/>
    </source>
</evidence>
<organism evidence="3 4">
    <name type="scientific">Symbiodinium natans</name>
    <dbReference type="NCBI Taxonomy" id="878477"/>
    <lineage>
        <taxon>Eukaryota</taxon>
        <taxon>Sar</taxon>
        <taxon>Alveolata</taxon>
        <taxon>Dinophyceae</taxon>
        <taxon>Suessiales</taxon>
        <taxon>Symbiodiniaceae</taxon>
        <taxon>Symbiodinium</taxon>
    </lineage>
</organism>
<feature type="compositionally biased region" description="Basic residues" evidence="1">
    <location>
        <begin position="503"/>
        <end position="519"/>
    </location>
</feature>
<dbReference type="SUPFAM" id="SSF101447">
    <property type="entry name" value="Formin homology 2 domain (FH2 domain)"/>
    <property type="match status" value="1"/>
</dbReference>
<gene>
    <name evidence="3" type="primary">FMN2</name>
    <name evidence="3" type="ORF">SNAT2548_LOCUS18507</name>
</gene>
<sequence length="572" mass="62626">DAAPKAGKGPKGPKGPAKGPCKGPPAPGGKGPPAPGGKGPGGPPAAKGAGGKAGGKPGKGGKAALETKPAVKPSQPMKPLWWNKMVFGAQLQKGETIWDEVKDEMDRLPIGELTLRFSKSAVAQKEKPKKEEGEKKKEELALIRIITDPQIVVGKEASLRKLPEPSEVAKALDELNDKILDVEMLQVVKDNACPNPAQLKELQEARQKNPNVPLALPESFMWVIGHMPAYQQRIDVWSFAQSYPEQHASYDGALKDFLSVVECFQESEVLPHLLGIILAVGNYLNGGTNRGQADAFDLETFGKLEGIKDATGKDVRHFIFDLFLNQMTEQANTFLEEITPCMVNINRRIAKDSDGVEKLDKSARIVFEDFDMCVNALHGEFVAKHETMQMILSYFEDPADPFKMQMPAIYSEAKEKLDALLTLKDTAKEKYAQLLKWFKIQSMKSSDFCVLWDNLMVPSNLILNADMKMKKDFMIPTFCQNKPFTADELQILWQFKEFDAKSKLPKKKAGQRRRRRFSQRLRDAQAAADKASAEGQAPPAPGGAPGGAPAGGKAKGKLPPPGKGKPLGLRPD</sequence>
<dbReference type="PROSITE" id="PS51444">
    <property type="entry name" value="FH2"/>
    <property type="match status" value="1"/>
</dbReference>
<feature type="domain" description="FH2" evidence="2">
    <location>
        <begin position="67"/>
        <end position="485"/>
    </location>
</feature>
<dbReference type="GO" id="GO:0051015">
    <property type="term" value="F:actin filament binding"/>
    <property type="evidence" value="ECO:0007669"/>
    <property type="project" value="TreeGrafter"/>
</dbReference>
<dbReference type="Proteomes" id="UP000604046">
    <property type="component" value="Unassembled WGS sequence"/>
</dbReference>
<feature type="compositionally biased region" description="Gly residues" evidence="1">
    <location>
        <begin position="48"/>
        <end position="61"/>
    </location>
</feature>
<dbReference type="EMBL" id="CAJNDS010002146">
    <property type="protein sequence ID" value="CAE7351032.1"/>
    <property type="molecule type" value="Genomic_DNA"/>
</dbReference>
<accession>A0A812P9E2</accession>
<dbReference type="Pfam" id="PF02181">
    <property type="entry name" value="FH2"/>
    <property type="match status" value="1"/>
</dbReference>
<evidence type="ECO:0000259" key="2">
    <source>
        <dbReference type="PROSITE" id="PS51444"/>
    </source>
</evidence>
<dbReference type="PANTHER" id="PTHR45920">
    <property type="entry name" value="FORMIN HOMOLOGY 2 DOMAIN CONTAINING, ISOFORM I"/>
    <property type="match status" value="1"/>
</dbReference>
<evidence type="ECO:0000256" key="1">
    <source>
        <dbReference type="SAM" id="MobiDB-lite"/>
    </source>
</evidence>
<keyword evidence="4" id="KW-1185">Reference proteome</keyword>
<dbReference type="GO" id="GO:0005737">
    <property type="term" value="C:cytoplasm"/>
    <property type="evidence" value="ECO:0007669"/>
    <property type="project" value="TreeGrafter"/>
</dbReference>
<dbReference type="InterPro" id="IPR042201">
    <property type="entry name" value="FH2_Formin_sf"/>
</dbReference>
<dbReference type="SMART" id="SM00498">
    <property type="entry name" value="FH2"/>
    <property type="match status" value="1"/>
</dbReference>
<feature type="region of interest" description="Disordered" evidence="1">
    <location>
        <begin position="1"/>
        <end position="76"/>
    </location>
</feature>
<proteinExistence type="predicted"/>
<feature type="region of interest" description="Disordered" evidence="1">
    <location>
        <begin position="503"/>
        <end position="572"/>
    </location>
</feature>
<feature type="non-terminal residue" evidence="3">
    <location>
        <position position="572"/>
    </location>
</feature>
<evidence type="ECO:0000313" key="4">
    <source>
        <dbReference type="Proteomes" id="UP000604046"/>
    </source>
</evidence>
<dbReference type="GO" id="GO:0005856">
    <property type="term" value="C:cytoskeleton"/>
    <property type="evidence" value="ECO:0007669"/>
    <property type="project" value="TreeGrafter"/>
</dbReference>
<name>A0A812P9E2_9DINO</name>
<dbReference type="Gene3D" id="1.20.58.2220">
    <property type="entry name" value="Formin, FH2 domain"/>
    <property type="match status" value="1"/>
</dbReference>
<dbReference type="OrthoDB" id="449536at2759"/>
<dbReference type="GO" id="GO:0030866">
    <property type="term" value="P:cortical actin cytoskeleton organization"/>
    <property type="evidence" value="ECO:0007669"/>
    <property type="project" value="TreeGrafter"/>
</dbReference>
<comment type="caution">
    <text evidence="3">The sequence shown here is derived from an EMBL/GenBank/DDBJ whole genome shotgun (WGS) entry which is preliminary data.</text>
</comment>